<dbReference type="RefSeq" id="WP_091312582.1">
    <property type="nucleotide sequence ID" value="NZ_CBCSJU010000004.1"/>
</dbReference>
<dbReference type="PANTHER" id="PTHR46708">
    <property type="entry name" value="TENASCIN"/>
    <property type="match status" value="1"/>
</dbReference>
<dbReference type="Proteomes" id="UP000199702">
    <property type="component" value="Unassembled WGS sequence"/>
</dbReference>
<dbReference type="OrthoDB" id="975384at2"/>
<dbReference type="Gene3D" id="2.60.120.260">
    <property type="entry name" value="Galactose-binding domain-like"/>
    <property type="match status" value="1"/>
</dbReference>
<feature type="domain" description="Fibronectin type-III" evidence="4">
    <location>
        <begin position="209"/>
        <end position="300"/>
    </location>
</feature>
<proteinExistence type="predicted"/>
<dbReference type="CDD" id="cd00063">
    <property type="entry name" value="FN3"/>
    <property type="match status" value="4"/>
</dbReference>
<dbReference type="STRING" id="402734.SAMN05660918_2035"/>
<dbReference type="SMART" id="SM00060">
    <property type="entry name" value="FN3"/>
    <property type="match status" value="4"/>
</dbReference>
<name>A0A1H6USX8_9FLAO</name>
<dbReference type="SUPFAM" id="SSF49265">
    <property type="entry name" value="Fibronectin type III"/>
    <property type="match status" value="3"/>
</dbReference>
<dbReference type="PROSITE" id="PS50853">
    <property type="entry name" value="FN3"/>
    <property type="match status" value="4"/>
</dbReference>
<dbReference type="NCBIfam" id="NF038128">
    <property type="entry name" value="choice_anch_J"/>
    <property type="match status" value="3"/>
</dbReference>
<dbReference type="NCBIfam" id="TIGR04183">
    <property type="entry name" value="Por_Secre_tail"/>
    <property type="match status" value="1"/>
</dbReference>
<feature type="domain" description="Fibronectin type-III" evidence="4">
    <location>
        <begin position="481"/>
        <end position="571"/>
    </location>
</feature>
<keyword evidence="1 3" id="KW-0732">Signal</keyword>
<dbReference type="PANTHER" id="PTHR46708:SF2">
    <property type="entry name" value="FIBRONECTIN TYPE-III DOMAIN-CONTAINING PROTEIN"/>
    <property type="match status" value="1"/>
</dbReference>
<evidence type="ECO:0000313" key="5">
    <source>
        <dbReference type="EMBL" id="SEI95338.1"/>
    </source>
</evidence>
<dbReference type="InterPro" id="IPR003961">
    <property type="entry name" value="FN3_dom"/>
</dbReference>
<dbReference type="InterPro" id="IPR045474">
    <property type="entry name" value="GEVED"/>
</dbReference>
<protein>
    <submittedName>
        <fullName evidence="5">Por secretion system C-terminal sorting domain-containing protein</fullName>
    </submittedName>
</protein>
<evidence type="ECO:0000256" key="3">
    <source>
        <dbReference type="SAM" id="SignalP"/>
    </source>
</evidence>
<feature type="domain" description="Fibronectin type-III" evidence="4">
    <location>
        <begin position="1025"/>
        <end position="1115"/>
    </location>
</feature>
<dbReference type="InterPro" id="IPR050991">
    <property type="entry name" value="ECM_Regulatory_Proteins"/>
</dbReference>
<dbReference type="InterPro" id="IPR026444">
    <property type="entry name" value="Secre_tail"/>
</dbReference>
<dbReference type="InterPro" id="IPR036116">
    <property type="entry name" value="FN3_sf"/>
</dbReference>
<sequence>MKKITLWLFALFTCWQISAQTGTIVVGVSDGTPNTITGYPSPMQDFYKTGRAQYLYTASELTNAGFVAGNITEIGWVVTSNNTSTLQEGYKISMKNTASTVLTSTFESGATLVYGPTNFTPSTTGNVMFTLSTPFVWDGTSNVIVEVCAGVSTGTISQNVSCANNTTVGIKSVYYRNDASLSPCTATTGTTINERPLLVATGNVASCLAPTNVVSANVGAFTADISWTASTSNPGIGYEYVVSTSNAAPTGAGTATTNTSVSVSSLLEQTTYYIYVRSNCNAGEFSGWYGPISFTTTCGPVTAPMLEPFATFLPNACWFNRTGGDLTTGPIFSTALGWFADGFGNVGTTGAIKNEIFTTGANDWFISPVITIPATGYELKFDAAATQYNSVNAPTNAWEADDTIEVLVSTTGITNWTVLHTYNDTNQPSNVGTPNIIDLDAYAGQNVRIAFRAVEGSTNGSADIDFSIDNFQVRLTPACSEPMSIITANATDSTIDVSWTAPATAPSNGYEYFVSTSNTVPVTAGTPVANTYAIPSGLLSNTTYYIFVRSNCDAAGFSSWTGPVSFTTACGVYPAPMTENFGTFLPSVCWFNRTGGDLTTGPTSLTGSGWVADGFANVGTTGAIRNEIFTTGGNDWIISPRIGIPTTGYELKFDAAATQFGNVNIPTNAWEADDTIEVLVSTTGLTNWTVLHTYNDTNQPSNSGTSNILDLDAYAGSDIRIAFRAVEGSTNGSADIDFSIDNFQVRLTPACSEPIGIVFGNVTDSSVDMSWTAPATAPSVGYEYIVSTSNTIPVIAGTPVTTSYASASGLLSNTTYYIFVRSDCGASGFSEWSGPVTFTTPCGVYSVPMTENFATFLPSVCWFNRTGGDLTTGPTSSTALGWFADGFANVGTTGAIRNEIYTTGANDWIISPRIAIPAAGYELKFDAAATQFATVNAPTNAWESDDSIEVLVSTTELTNWTVLHTYNNTNQPSNTGTPNILDLDAYAGQNIRIAFRAVEGATNGSADIDFSIDNFQIRLTPSCIEPLNLIFSTVTSTTASISWDATSPSPTTGYEYFVSTTNTVPVTAGTATTNTYASLSSLLPQTTYYVFVRSDCSAGDFSYWTGPITFTTQCAPINTLPWNEGFEGLATVGSTVYPPCWYKQNGDWTSANASTTYSTANTGTRYIRNSYAAANEYIWTPGFDLVAGTSYDFSSFVQGDNATGWVVDYVVNSAQNSTGATQIGASYNVPGVGTPYSFQPYAKVTRSFVPATSGTYYFAVRVNQPGFPWYVSFDDFKLELSPSTPPTCATNLVATPNACGNFSNNLNWNVEPTANGYYVTIGTTPGGTDIANAVNVGSNSYAFTGSIGTTYFWSVVPYNGAGAAIGCTEQSFSTAAVGCYCTSVPTSNDGLGITTALVGATSNAVPDVTYANLTAVPEVVTQGSNTNIQLTFSTGFVYNINVWVDFNNDYDFNDAGELVKTGIACTTVQPNTVDASFTMPLTAPIGQHRMRIGSAWTAQNPPNPCYNGSYGIVLDFTVDTAILSSNSFDTTTFVAYPNPVKDVLNLSYKSAISNVRVVNLLGQEVLNTKTNANDLQVDMSALTAGAYIVNITVEDTVHTIKVIKE</sequence>
<evidence type="ECO:0000256" key="2">
    <source>
        <dbReference type="ARBA" id="ARBA00022737"/>
    </source>
</evidence>
<dbReference type="Gene3D" id="2.60.120.200">
    <property type="match status" value="3"/>
</dbReference>
<keyword evidence="2" id="KW-0677">Repeat</keyword>
<feature type="chain" id="PRO_5011604972" evidence="3">
    <location>
        <begin position="20"/>
        <end position="1605"/>
    </location>
</feature>
<keyword evidence="6" id="KW-1185">Reference proteome</keyword>
<evidence type="ECO:0000256" key="1">
    <source>
        <dbReference type="ARBA" id="ARBA00022729"/>
    </source>
</evidence>
<evidence type="ECO:0000259" key="4">
    <source>
        <dbReference type="PROSITE" id="PS50853"/>
    </source>
</evidence>
<evidence type="ECO:0000313" key="6">
    <source>
        <dbReference type="Proteomes" id="UP000199702"/>
    </source>
</evidence>
<gene>
    <name evidence="5" type="ORF">SAMN05660918_2035</name>
</gene>
<dbReference type="EMBL" id="FNYA01000004">
    <property type="protein sequence ID" value="SEI95338.1"/>
    <property type="molecule type" value="Genomic_DNA"/>
</dbReference>
<accession>A0A1H6USX8</accession>
<feature type="signal peptide" evidence="3">
    <location>
        <begin position="1"/>
        <end position="19"/>
    </location>
</feature>
<feature type="domain" description="Fibronectin type-III" evidence="4">
    <location>
        <begin position="753"/>
        <end position="843"/>
    </location>
</feature>
<dbReference type="Pfam" id="PF00041">
    <property type="entry name" value="fn3"/>
    <property type="match status" value="1"/>
</dbReference>
<dbReference type="Gene3D" id="2.60.40.10">
    <property type="entry name" value="Immunoglobulins"/>
    <property type="match status" value="5"/>
</dbReference>
<dbReference type="Pfam" id="PF20009">
    <property type="entry name" value="GEVED"/>
    <property type="match status" value="1"/>
</dbReference>
<dbReference type="Pfam" id="PF18962">
    <property type="entry name" value="Por_Secre_tail"/>
    <property type="match status" value="1"/>
</dbReference>
<dbReference type="InterPro" id="IPR013783">
    <property type="entry name" value="Ig-like_fold"/>
</dbReference>
<organism evidence="5 6">
    <name type="scientific">Flavobacterium terrigena</name>
    <dbReference type="NCBI Taxonomy" id="402734"/>
    <lineage>
        <taxon>Bacteria</taxon>
        <taxon>Pseudomonadati</taxon>
        <taxon>Bacteroidota</taxon>
        <taxon>Flavobacteriia</taxon>
        <taxon>Flavobacteriales</taxon>
        <taxon>Flavobacteriaceae</taxon>
        <taxon>Flavobacterium</taxon>
    </lineage>
</organism>
<reference evidence="6" key="1">
    <citation type="submission" date="2016-10" db="EMBL/GenBank/DDBJ databases">
        <authorList>
            <person name="Varghese N."/>
            <person name="Submissions S."/>
        </authorList>
    </citation>
    <scope>NUCLEOTIDE SEQUENCE [LARGE SCALE GENOMIC DNA]</scope>
    <source>
        <strain evidence="6">DSM 17934</strain>
    </source>
</reference>